<evidence type="ECO:0000256" key="3">
    <source>
        <dbReference type="ARBA" id="ARBA00022692"/>
    </source>
</evidence>
<evidence type="ECO:0000256" key="4">
    <source>
        <dbReference type="ARBA" id="ARBA00022989"/>
    </source>
</evidence>
<feature type="transmembrane region" description="Helical" evidence="6">
    <location>
        <begin position="68"/>
        <end position="95"/>
    </location>
</feature>
<proteinExistence type="inferred from homology"/>
<evidence type="ECO:0000256" key="2">
    <source>
        <dbReference type="ARBA" id="ARBA00009773"/>
    </source>
</evidence>
<feature type="transmembrane region" description="Helical" evidence="6">
    <location>
        <begin position="152"/>
        <end position="179"/>
    </location>
</feature>
<keyword evidence="4 6" id="KW-1133">Transmembrane helix</keyword>
<dbReference type="Pfam" id="PF01594">
    <property type="entry name" value="AI-2E_transport"/>
    <property type="match status" value="1"/>
</dbReference>
<sequence length="376" mass="41851">MLSFYKKYYRTAFDIALIVLTVYLFMLAFSFLYKIAAPIFLSFVIYAMIEPLAAFLHRRGMKKAIASAIATIVFVLTIITLLVLAGIVFAAQITILANRLPDYFMIAQREFLNFIEWAQEQSNLVPQELTDKAADYSSKLAEFASTIGTAVLMWFVATVSSVSTFIVNFVIGIILAYFLSSEIEFWKKFSREKVPRTFKTAFFFLRDNVFKGIVTYLKAQAKLVSITFLVIWLALLALGVDNSFSIAVLSAIFDVLPLLGVPLVFIPWIAYLLITGQTTMAIILTALLLVVMITRQVLEPKITGNSLGVSGFTMLSFMIISLSLFGVAGLILSPILIILLKALLDQGYLQKWIRMPVDEFDGPANPPAPPQSPAPN</sequence>
<evidence type="ECO:0000256" key="5">
    <source>
        <dbReference type="ARBA" id="ARBA00023136"/>
    </source>
</evidence>
<reference evidence="8" key="1">
    <citation type="journal article" date="2019" name="Int. J. Syst. Evol. Microbiol.">
        <title>The Global Catalogue of Microorganisms (GCM) 10K type strain sequencing project: providing services to taxonomists for standard genome sequencing and annotation.</title>
        <authorList>
            <consortium name="The Broad Institute Genomics Platform"/>
            <consortium name="The Broad Institute Genome Sequencing Center for Infectious Disease"/>
            <person name="Wu L."/>
            <person name="Ma J."/>
        </authorList>
    </citation>
    <scope>NUCLEOTIDE SEQUENCE [LARGE SCALE GENOMIC DNA]</scope>
    <source>
        <strain evidence="8">JCM 18657</strain>
    </source>
</reference>
<keyword evidence="5 6" id="KW-0472">Membrane</keyword>
<feature type="transmembrane region" description="Helical" evidence="6">
    <location>
        <begin position="12"/>
        <end position="33"/>
    </location>
</feature>
<feature type="transmembrane region" description="Helical" evidence="6">
    <location>
        <begin position="318"/>
        <end position="344"/>
    </location>
</feature>
<feature type="transmembrane region" description="Helical" evidence="6">
    <location>
        <begin position="281"/>
        <end position="298"/>
    </location>
</feature>
<organism evidence="7 8">
    <name type="scientific">Paenibacillus thermoaerophilus</name>
    <dbReference type="NCBI Taxonomy" id="1215385"/>
    <lineage>
        <taxon>Bacteria</taxon>
        <taxon>Bacillati</taxon>
        <taxon>Bacillota</taxon>
        <taxon>Bacilli</taxon>
        <taxon>Bacillales</taxon>
        <taxon>Paenibacillaceae</taxon>
        <taxon>Paenibacillus</taxon>
    </lineage>
</organism>
<gene>
    <name evidence="7" type="ORF">ACFQWB_15270</name>
</gene>
<name>A0ABW2V927_9BACL</name>
<evidence type="ECO:0000256" key="6">
    <source>
        <dbReference type="SAM" id="Phobius"/>
    </source>
</evidence>
<feature type="transmembrane region" description="Helical" evidence="6">
    <location>
        <begin position="246"/>
        <end position="274"/>
    </location>
</feature>
<dbReference type="RefSeq" id="WP_138788601.1">
    <property type="nucleotide sequence ID" value="NZ_JBHTGQ010000041.1"/>
</dbReference>
<protein>
    <submittedName>
        <fullName evidence="7">AI-2E family transporter</fullName>
    </submittedName>
</protein>
<dbReference type="PANTHER" id="PTHR21716">
    <property type="entry name" value="TRANSMEMBRANE PROTEIN"/>
    <property type="match status" value="1"/>
</dbReference>
<keyword evidence="8" id="KW-1185">Reference proteome</keyword>
<evidence type="ECO:0000313" key="8">
    <source>
        <dbReference type="Proteomes" id="UP001596528"/>
    </source>
</evidence>
<dbReference type="EMBL" id="JBHTGQ010000041">
    <property type="protein sequence ID" value="MFC7751280.1"/>
    <property type="molecule type" value="Genomic_DNA"/>
</dbReference>
<feature type="transmembrane region" description="Helical" evidence="6">
    <location>
        <begin position="221"/>
        <end position="240"/>
    </location>
</feature>
<keyword evidence="3 6" id="KW-0812">Transmembrane</keyword>
<feature type="transmembrane region" description="Helical" evidence="6">
    <location>
        <begin position="39"/>
        <end position="56"/>
    </location>
</feature>
<dbReference type="PANTHER" id="PTHR21716:SF68">
    <property type="entry name" value="TRANSPORT PROTEIN YTVI-RELATED"/>
    <property type="match status" value="1"/>
</dbReference>
<dbReference type="Proteomes" id="UP001596528">
    <property type="component" value="Unassembled WGS sequence"/>
</dbReference>
<comment type="subcellular location">
    <subcellularLocation>
        <location evidence="1">Membrane</location>
        <topology evidence="1">Multi-pass membrane protein</topology>
    </subcellularLocation>
</comment>
<evidence type="ECO:0000313" key="7">
    <source>
        <dbReference type="EMBL" id="MFC7751280.1"/>
    </source>
</evidence>
<comment type="similarity">
    <text evidence="2">Belongs to the autoinducer-2 exporter (AI-2E) (TC 2.A.86) family.</text>
</comment>
<accession>A0ABW2V927</accession>
<comment type="caution">
    <text evidence="7">The sequence shown here is derived from an EMBL/GenBank/DDBJ whole genome shotgun (WGS) entry which is preliminary data.</text>
</comment>
<evidence type="ECO:0000256" key="1">
    <source>
        <dbReference type="ARBA" id="ARBA00004141"/>
    </source>
</evidence>
<dbReference type="InterPro" id="IPR002549">
    <property type="entry name" value="AI-2E-like"/>
</dbReference>